<organism evidence="2 3">
    <name type="scientific">Heyndrickxia oleronia</name>
    <dbReference type="NCBI Taxonomy" id="38875"/>
    <lineage>
        <taxon>Bacteria</taxon>
        <taxon>Bacillati</taxon>
        <taxon>Bacillota</taxon>
        <taxon>Bacilli</taxon>
        <taxon>Bacillales</taxon>
        <taxon>Bacillaceae</taxon>
        <taxon>Heyndrickxia</taxon>
    </lineage>
</organism>
<dbReference type="InterPro" id="IPR022742">
    <property type="entry name" value="Hydrolase_4"/>
</dbReference>
<sequence length="307" mass="35135">MKKGLSIFGGATLLATTGLGLYLSERIMHITKKDEKYVYDREVHAKRVDPVSFDALPKEEVMIPSPFGYQIKALFIRPFPQVKKYMIFCHGVTENKVNSIKYMNLFLEKGFNAVIYDHRRHGETGGKTTSYGYYEKHDLKAVVDALLSIEGEDIVFGIHGESMGAATTLLYAGMLEDRANFYIVDCPFSDFRELLAYQISNEIKLPGKWFLPLANLFIRLRDGYSLKNVSPIQVIKNIQKPILFVHSEKDDYILPEMTKELFKQKKGAKMLFMASNGAHAQSFNENREEYDQTIDEFLTKYVNEACS</sequence>
<dbReference type="PANTHER" id="PTHR43358:SF5">
    <property type="entry name" value="EXPORTED PROTEIN"/>
    <property type="match status" value="1"/>
</dbReference>
<evidence type="ECO:0000313" key="2">
    <source>
        <dbReference type="EMBL" id="OOP66957.1"/>
    </source>
</evidence>
<proteinExistence type="predicted"/>
<dbReference type="Proteomes" id="UP000189761">
    <property type="component" value="Unassembled WGS sequence"/>
</dbReference>
<reference evidence="2 3" key="1">
    <citation type="submission" date="2017-01" db="EMBL/GenBank/DDBJ databases">
        <title>Draft genome sequence of Bacillus oleronius.</title>
        <authorList>
            <person name="Allam M."/>
        </authorList>
    </citation>
    <scope>NUCLEOTIDE SEQUENCE [LARGE SCALE GENOMIC DNA]</scope>
    <source>
        <strain evidence="2 3">DSM 9356</strain>
    </source>
</reference>
<evidence type="ECO:0000259" key="1">
    <source>
        <dbReference type="Pfam" id="PF12146"/>
    </source>
</evidence>
<keyword evidence="3" id="KW-1185">Reference proteome</keyword>
<comment type="caution">
    <text evidence="2">The sequence shown here is derived from an EMBL/GenBank/DDBJ whole genome shotgun (WGS) entry which is preliminary data.</text>
</comment>
<dbReference type="Gene3D" id="3.40.50.1820">
    <property type="entry name" value="alpha/beta hydrolase"/>
    <property type="match status" value="1"/>
</dbReference>
<dbReference type="Pfam" id="PF12146">
    <property type="entry name" value="Hydrolase_4"/>
    <property type="match status" value="1"/>
</dbReference>
<feature type="domain" description="Serine aminopeptidase S33" evidence="1">
    <location>
        <begin position="81"/>
        <end position="193"/>
    </location>
</feature>
<dbReference type="InterPro" id="IPR052920">
    <property type="entry name" value="DNA-binding_regulatory"/>
</dbReference>
<name>A0A8E2I606_9BACI</name>
<dbReference type="AlphaFoldDB" id="A0A8E2I606"/>
<dbReference type="RefSeq" id="WP_058002283.1">
    <property type="nucleotide sequence ID" value="NZ_CP065424.1"/>
</dbReference>
<evidence type="ECO:0000313" key="3">
    <source>
        <dbReference type="Proteomes" id="UP000189761"/>
    </source>
</evidence>
<dbReference type="InterPro" id="IPR029058">
    <property type="entry name" value="AB_hydrolase_fold"/>
</dbReference>
<dbReference type="GO" id="GO:0016787">
    <property type="term" value="F:hydrolase activity"/>
    <property type="evidence" value="ECO:0007669"/>
    <property type="project" value="UniProtKB-KW"/>
</dbReference>
<protein>
    <submittedName>
        <fullName evidence="2">Alpha/beta hydrolase</fullName>
    </submittedName>
</protein>
<dbReference type="EMBL" id="MTLA01000243">
    <property type="protein sequence ID" value="OOP66957.1"/>
    <property type="molecule type" value="Genomic_DNA"/>
</dbReference>
<dbReference type="PANTHER" id="PTHR43358">
    <property type="entry name" value="ALPHA/BETA-HYDROLASE"/>
    <property type="match status" value="1"/>
</dbReference>
<gene>
    <name evidence="2" type="ORF">BWZ43_18070</name>
</gene>
<keyword evidence="2" id="KW-0378">Hydrolase</keyword>
<accession>A0A8E2I606</accession>
<dbReference type="SUPFAM" id="SSF53474">
    <property type="entry name" value="alpha/beta-Hydrolases"/>
    <property type="match status" value="1"/>
</dbReference>